<accession>A0A401U9A8</accession>
<dbReference type="Gene3D" id="3.30.1150.10">
    <property type="match status" value="1"/>
</dbReference>
<keyword evidence="6 10" id="KW-0812">Transmembrane</keyword>
<dbReference type="PRINTS" id="PR01374">
    <property type="entry name" value="TONBPROTEIN"/>
</dbReference>
<dbReference type="InterPro" id="IPR037682">
    <property type="entry name" value="TonB_C"/>
</dbReference>
<evidence type="ECO:0000256" key="7">
    <source>
        <dbReference type="ARBA" id="ARBA00022927"/>
    </source>
</evidence>
<keyword evidence="5" id="KW-0997">Cell inner membrane</keyword>
<evidence type="ECO:0000259" key="11">
    <source>
        <dbReference type="PROSITE" id="PS52015"/>
    </source>
</evidence>
<comment type="similarity">
    <text evidence="2">Belongs to the TonB family.</text>
</comment>
<dbReference type="SUPFAM" id="SSF74653">
    <property type="entry name" value="TolA/TonB C-terminal domain"/>
    <property type="match status" value="1"/>
</dbReference>
<evidence type="ECO:0000256" key="5">
    <source>
        <dbReference type="ARBA" id="ARBA00022519"/>
    </source>
</evidence>
<keyword evidence="4" id="KW-1003">Cell membrane</keyword>
<dbReference type="InterPro" id="IPR051045">
    <property type="entry name" value="TonB-dependent_transducer"/>
</dbReference>
<dbReference type="Proteomes" id="UP000288227">
    <property type="component" value="Unassembled WGS sequence"/>
</dbReference>
<protein>
    <submittedName>
        <fullName evidence="12">Energy transducer TonB</fullName>
    </submittedName>
</protein>
<dbReference type="Pfam" id="PF03544">
    <property type="entry name" value="TonB_C"/>
    <property type="match status" value="1"/>
</dbReference>
<comment type="subcellular location">
    <subcellularLocation>
        <location evidence="1">Cell inner membrane</location>
        <topology evidence="1">Single-pass membrane protein</topology>
        <orientation evidence="1">Periplasmic side</orientation>
    </subcellularLocation>
</comment>
<dbReference type="PANTHER" id="PTHR33446:SF2">
    <property type="entry name" value="PROTEIN TONB"/>
    <property type="match status" value="1"/>
</dbReference>
<feature type="domain" description="TonB C-terminal" evidence="11">
    <location>
        <begin position="163"/>
        <end position="252"/>
    </location>
</feature>
<dbReference type="EMBL" id="BHXQ01000003">
    <property type="protein sequence ID" value="GCC51465.1"/>
    <property type="molecule type" value="Genomic_DNA"/>
</dbReference>
<reference evidence="12 13" key="1">
    <citation type="submission" date="2018-11" db="EMBL/GenBank/DDBJ databases">
        <title>Chryseotalea sanarue gen. nov., sp., nov., a member of the family Cytophagaceae, isolated from a brackish lake in Hamamatsu Japan.</title>
        <authorList>
            <person name="Maejima Y."/>
            <person name="Iino T."/>
            <person name="Muraguchi Y."/>
            <person name="Fukuda K."/>
            <person name="Ohkuma M."/>
            <person name="Moriuchi R."/>
            <person name="Dohra H."/>
            <person name="Kimbara K."/>
            <person name="Shintani M."/>
        </authorList>
    </citation>
    <scope>NUCLEOTIDE SEQUENCE [LARGE SCALE GENOMIC DNA]</scope>
    <source>
        <strain evidence="12 13">Ys</strain>
    </source>
</reference>
<evidence type="ECO:0000256" key="4">
    <source>
        <dbReference type="ARBA" id="ARBA00022475"/>
    </source>
</evidence>
<keyword evidence="8 10" id="KW-1133">Transmembrane helix</keyword>
<evidence type="ECO:0000313" key="12">
    <source>
        <dbReference type="EMBL" id="GCC51465.1"/>
    </source>
</evidence>
<evidence type="ECO:0000256" key="3">
    <source>
        <dbReference type="ARBA" id="ARBA00022448"/>
    </source>
</evidence>
<evidence type="ECO:0000256" key="1">
    <source>
        <dbReference type="ARBA" id="ARBA00004383"/>
    </source>
</evidence>
<dbReference type="GO" id="GO:0015031">
    <property type="term" value="P:protein transport"/>
    <property type="evidence" value="ECO:0007669"/>
    <property type="project" value="UniProtKB-KW"/>
</dbReference>
<dbReference type="GO" id="GO:0055085">
    <property type="term" value="P:transmembrane transport"/>
    <property type="evidence" value="ECO:0007669"/>
    <property type="project" value="InterPro"/>
</dbReference>
<keyword evidence="9 10" id="KW-0472">Membrane</keyword>
<proteinExistence type="inferred from homology"/>
<evidence type="ECO:0000313" key="13">
    <source>
        <dbReference type="Proteomes" id="UP000288227"/>
    </source>
</evidence>
<dbReference type="InterPro" id="IPR006260">
    <property type="entry name" value="TonB/TolA_C"/>
</dbReference>
<dbReference type="GO" id="GO:0030288">
    <property type="term" value="C:outer membrane-bounded periplasmic space"/>
    <property type="evidence" value="ECO:0007669"/>
    <property type="project" value="InterPro"/>
</dbReference>
<evidence type="ECO:0000256" key="8">
    <source>
        <dbReference type="ARBA" id="ARBA00022989"/>
    </source>
</evidence>
<dbReference type="PROSITE" id="PS52015">
    <property type="entry name" value="TONB_CTD"/>
    <property type="match status" value="1"/>
</dbReference>
<keyword evidence="7" id="KW-0653">Protein transport</keyword>
<dbReference type="GO" id="GO:0015891">
    <property type="term" value="P:siderophore transport"/>
    <property type="evidence" value="ECO:0007669"/>
    <property type="project" value="InterPro"/>
</dbReference>
<dbReference type="PANTHER" id="PTHR33446">
    <property type="entry name" value="PROTEIN TONB-RELATED"/>
    <property type="match status" value="1"/>
</dbReference>
<evidence type="ECO:0000256" key="9">
    <source>
        <dbReference type="ARBA" id="ARBA00023136"/>
    </source>
</evidence>
<evidence type="ECO:0000256" key="2">
    <source>
        <dbReference type="ARBA" id="ARBA00006555"/>
    </source>
</evidence>
<keyword evidence="13" id="KW-1185">Reference proteome</keyword>
<dbReference type="InterPro" id="IPR003538">
    <property type="entry name" value="TonB"/>
</dbReference>
<evidence type="ECO:0000256" key="10">
    <source>
        <dbReference type="SAM" id="Phobius"/>
    </source>
</evidence>
<dbReference type="GO" id="GO:0098797">
    <property type="term" value="C:plasma membrane protein complex"/>
    <property type="evidence" value="ECO:0007669"/>
    <property type="project" value="TreeGrafter"/>
</dbReference>
<name>A0A401U9A8_9BACT</name>
<sequence length="252" mass="28730">MFHSVVNAIEFAARFNSIYLNLYYMEPKKNPVYDVHHYRPLIFGASLSVSLLVVIILFEWSVRKIDRMVLPQEASLSATPLLENLLHEVKPEEPVKQKIQEVNPDKIVEVKDDPTITQDDPELVVEPITSNVPQINVEIDPLPEEPVGEDIFRIVENMPEPEGGLEGFYKLLKKHMKYPSKAQRNHTEGRVFVEFTVGKDGKLTNMKVIKGVGDGCDEEALRVMAMSKWKPGKQRGVPVNVRMVQAINFQLR</sequence>
<organism evidence="12 13">
    <name type="scientific">Chryseotalea sanaruensis</name>
    <dbReference type="NCBI Taxonomy" id="2482724"/>
    <lineage>
        <taxon>Bacteria</taxon>
        <taxon>Pseudomonadati</taxon>
        <taxon>Bacteroidota</taxon>
        <taxon>Cytophagia</taxon>
        <taxon>Cytophagales</taxon>
        <taxon>Chryseotaleaceae</taxon>
        <taxon>Chryseotalea</taxon>
    </lineage>
</organism>
<feature type="transmembrane region" description="Helical" evidence="10">
    <location>
        <begin position="38"/>
        <end position="58"/>
    </location>
</feature>
<dbReference type="AlphaFoldDB" id="A0A401U9A8"/>
<gene>
    <name evidence="12" type="ORF">SanaruYs_16900</name>
</gene>
<dbReference type="NCBIfam" id="TIGR01352">
    <property type="entry name" value="tonB_Cterm"/>
    <property type="match status" value="1"/>
</dbReference>
<dbReference type="GO" id="GO:0031992">
    <property type="term" value="F:energy transducer activity"/>
    <property type="evidence" value="ECO:0007669"/>
    <property type="project" value="InterPro"/>
</dbReference>
<keyword evidence="3" id="KW-0813">Transport</keyword>
<evidence type="ECO:0000256" key="6">
    <source>
        <dbReference type="ARBA" id="ARBA00022692"/>
    </source>
</evidence>
<comment type="caution">
    <text evidence="12">The sequence shown here is derived from an EMBL/GenBank/DDBJ whole genome shotgun (WGS) entry which is preliminary data.</text>
</comment>